<keyword evidence="2" id="KW-1185">Reference proteome</keyword>
<name>A0ACB9ZV18_CATRO</name>
<dbReference type="EMBL" id="CM044708">
    <property type="protein sequence ID" value="KAI5650260.1"/>
    <property type="molecule type" value="Genomic_DNA"/>
</dbReference>
<evidence type="ECO:0000313" key="1">
    <source>
        <dbReference type="EMBL" id="KAI5650260.1"/>
    </source>
</evidence>
<comment type="caution">
    <text evidence="1">The sequence shown here is derived from an EMBL/GenBank/DDBJ whole genome shotgun (WGS) entry which is preliminary data.</text>
</comment>
<dbReference type="Proteomes" id="UP001060085">
    <property type="component" value="Linkage Group LG08"/>
</dbReference>
<sequence length="87" mass="9899">MFEHDKSFCANLLPIYFPTSYENGKLEHFLHQWTKNHEHNNLCTTEVAIDTNLCTDLYASIGTGSSRTGGYSKRISCIGIEKVLWNS</sequence>
<accession>A0ACB9ZV18</accession>
<gene>
    <name evidence="1" type="ORF">M9H77_36265</name>
</gene>
<evidence type="ECO:0000313" key="2">
    <source>
        <dbReference type="Proteomes" id="UP001060085"/>
    </source>
</evidence>
<organism evidence="1 2">
    <name type="scientific">Catharanthus roseus</name>
    <name type="common">Madagascar periwinkle</name>
    <name type="synonym">Vinca rosea</name>
    <dbReference type="NCBI Taxonomy" id="4058"/>
    <lineage>
        <taxon>Eukaryota</taxon>
        <taxon>Viridiplantae</taxon>
        <taxon>Streptophyta</taxon>
        <taxon>Embryophyta</taxon>
        <taxon>Tracheophyta</taxon>
        <taxon>Spermatophyta</taxon>
        <taxon>Magnoliopsida</taxon>
        <taxon>eudicotyledons</taxon>
        <taxon>Gunneridae</taxon>
        <taxon>Pentapetalae</taxon>
        <taxon>asterids</taxon>
        <taxon>lamiids</taxon>
        <taxon>Gentianales</taxon>
        <taxon>Apocynaceae</taxon>
        <taxon>Rauvolfioideae</taxon>
        <taxon>Vinceae</taxon>
        <taxon>Catharanthinae</taxon>
        <taxon>Catharanthus</taxon>
    </lineage>
</organism>
<reference evidence="2" key="1">
    <citation type="journal article" date="2023" name="Nat. Plants">
        <title>Single-cell RNA sequencing provides a high-resolution roadmap for understanding the multicellular compartmentation of specialized metabolism.</title>
        <authorList>
            <person name="Sun S."/>
            <person name="Shen X."/>
            <person name="Li Y."/>
            <person name="Li Y."/>
            <person name="Wang S."/>
            <person name="Li R."/>
            <person name="Zhang H."/>
            <person name="Shen G."/>
            <person name="Guo B."/>
            <person name="Wei J."/>
            <person name="Xu J."/>
            <person name="St-Pierre B."/>
            <person name="Chen S."/>
            <person name="Sun C."/>
        </authorList>
    </citation>
    <scope>NUCLEOTIDE SEQUENCE [LARGE SCALE GENOMIC DNA]</scope>
</reference>
<proteinExistence type="predicted"/>
<protein>
    <submittedName>
        <fullName evidence="1">Uncharacterized protein</fullName>
    </submittedName>
</protein>